<dbReference type="Proteomes" id="UP001059836">
    <property type="component" value="Chromosome"/>
</dbReference>
<name>A0ABX6IET4_9ACTN</name>
<feature type="transmembrane region" description="Helical" evidence="2">
    <location>
        <begin position="31"/>
        <end position="49"/>
    </location>
</feature>
<keyword evidence="2" id="KW-1133">Transmembrane helix</keyword>
<evidence type="ECO:0000313" key="3">
    <source>
        <dbReference type="EMBL" id="QHN34324.1"/>
    </source>
</evidence>
<evidence type="ECO:0000256" key="2">
    <source>
        <dbReference type="SAM" id="Phobius"/>
    </source>
</evidence>
<gene>
    <name evidence="3" type="ORF">GII31_04810</name>
</gene>
<sequence length="319" mass="32595">MSDPAVNKAHPDARADGSIGKKTQRFRCSRPLIVIIVMVLVCAAAAFLTDTGLAVRAERSLARALLSSPRVVHEPQVTLKGFPFTARARDGEFTGSIITARGVSVDGCAGRGGCFAEMSVVTGPLRTASGGGFRFGAGDSPAADDVIASVRLDSPNLGRLLGITDLYVTTPAETGRAGAGGPGDGVLKRSHGVVLTGTVAVPPTPPGGMPTPGTSPSASGFTGESLRVSVLVNLVLTDGRLGVFAYGLYNGPEEHADAGGLDTDPARADLLQAVLGRFTMVLPGIALPWGVPASAVTSAGSDILIEGRSDHRDLSLNNF</sequence>
<dbReference type="EMBL" id="CP045809">
    <property type="protein sequence ID" value="QHN34324.1"/>
    <property type="molecule type" value="Genomic_DNA"/>
</dbReference>
<keyword evidence="4" id="KW-1185">Reference proteome</keyword>
<accession>A0ABX6IET4</accession>
<dbReference type="InterPro" id="IPR021373">
    <property type="entry name" value="DUF2993"/>
</dbReference>
<dbReference type="Pfam" id="PF11209">
    <property type="entry name" value="LmeA"/>
    <property type="match status" value="1"/>
</dbReference>
<feature type="region of interest" description="Disordered" evidence="1">
    <location>
        <begin position="200"/>
        <end position="220"/>
    </location>
</feature>
<feature type="region of interest" description="Disordered" evidence="1">
    <location>
        <begin position="1"/>
        <end position="20"/>
    </location>
</feature>
<proteinExistence type="predicted"/>
<evidence type="ECO:0000256" key="1">
    <source>
        <dbReference type="SAM" id="MobiDB-lite"/>
    </source>
</evidence>
<keyword evidence="2" id="KW-0812">Transmembrane</keyword>
<reference evidence="3" key="1">
    <citation type="journal article" date="2021" name="Nat. Microbiol.">
        <title>Cocultivation of an ultrasmall environmental parasitic bacterium with lytic ability against bacteria associated with wastewater foams.</title>
        <authorList>
            <person name="Batinovic S."/>
            <person name="Rose J.J.A."/>
            <person name="Ratcliffe J."/>
            <person name="Seviour R.J."/>
            <person name="Petrovski S."/>
        </authorList>
    </citation>
    <scope>NUCLEOTIDE SEQUENCE</scope>
    <source>
        <strain evidence="3">CON9</strain>
    </source>
</reference>
<organism evidence="3 4">
    <name type="scientific">Gordonia pseudamarae</name>
    <dbReference type="NCBI Taxonomy" id="2831662"/>
    <lineage>
        <taxon>Bacteria</taxon>
        <taxon>Bacillati</taxon>
        <taxon>Actinomycetota</taxon>
        <taxon>Actinomycetes</taxon>
        <taxon>Mycobacteriales</taxon>
        <taxon>Gordoniaceae</taxon>
        <taxon>Gordonia</taxon>
    </lineage>
</organism>
<evidence type="ECO:0000313" key="4">
    <source>
        <dbReference type="Proteomes" id="UP001059836"/>
    </source>
</evidence>
<protein>
    <submittedName>
        <fullName evidence="3">DUF2993 domain-containing protein</fullName>
    </submittedName>
</protein>
<keyword evidence="2" id="KW-0472">Membrane</keyword>
<feature type="compositionally biased region" description="Low complexity" evidence="1">
    <location>
        <begin position="211"/>
        <end position="220"/>
    </location>
</feature>
<dbReference type="RefSeq" id="WP_260840314.1">
    <property type="nucleotide sequence ID" value="NZ_CP045809.1"/>
</dbReference>